<keyword evidence="1" id="KW-0808">Transferase</keyword>
<dbReference type="EMBL" id="CP007026">
    <property type="protein sequence ID" value="AJA92199.1"/>
    <property type="molecule type" value="Genomic_DNA"/>
</dbReference>
<dbReference type="GO" id="GO:0042352">
    <property type="term" value="P:GDP-L-fucose salvage"/>
    <property type="evidence" value="ECO:0007669"/>
    <property type="project" value="TreeGrafter"/>
</dbReference>
<evidence type="ECO:0000256" key="2">
    <source>
        <dbReference type="ARBA" id="ARBA00022741"/>
    </source>
</evidence>
<dbReference type="PANTHER" id="PTHR32463:SF0">
    <property type="entry name" value="L-FUCOSE KINASE"/>
    <property type="match status" value="1"/>
</dbReference>
<dbReference type="KEGG" id="nbv:T478_0176"/>
<evidence type="ECO:0000313" key="11">
    <source>
        <dbReference type="Proteomes" id="UP000241022"/>
    </source>
</evidence>
<dbReference type="RefSeq" id="WP_048104446.1">
    <property type="nucleotide sequence ID" value="NZ_CP007026.1"/>
</dbReference>
<keyword evidence="2" id="KW-0547">Nucleotide-binding</keyword>
<dbReference type="Pfam" id="PF08544">
    <property type="entry name" value="GHMP_kinases_C"/>
    <property type="match status" value="1"/>
</dbReference>
<dbReference type="PANTHER" id="PTHR32463">
    <property type="entry name" value="L-FUCOSE KINASE"/>
    <property type="match status" value="1"/>
</dbReference>
<dbReference type="STRING" id="1410606.T478_0176"/>
<dbReference type="InterPro" id="IPR006204">
    <property type="entry name" value="GHMP_kinase_N_dom"/>
</dbReference>
<dbReference type="InterPro" id="IPR036554">
    <property type="entry name" value="GHMP_kinase_C_sf"/>
</dbReference>
<reference evidence="11" key="2">
    <citation type="submission" date="2016-05" db="EMBL/GenBank/DDBJ databases">
        <authorList>
            <person name="Dupont C."/>
            <person name="Santoro A."/>
        </authorList>
    </citation>
    <scope>NUCLEOTIDE SEQUENCE [LARGE SCALE GENOMIC DNA]</scope>
    <source>
        <strain evidence="11">U25</strain>
    </source>
</reference>
<reference evidence="9 11" key="4">
    <citation type="submission" date="2018-04" db="EMBL/GenBank/DDBJ databases">
        <title>Transcriptomics of ammonia oxidizing archaea.</title>
        <authorList>
            <person name="Carini P."/>
        </authorList>
    </citation>
    <scope>NUCLEOTIDE SEQUENCE [LARGE SCALE GENOMIC DNA]</scope>
    <source>
        <strain evidence="9 11">U25</strain>
    </source>
</reference>
<dbReference type="SUPFAM" id="SSF55060">
    <property type="entry name" value="GHMP Kinase, C-terminal domain"/>
    <property type="match status" value="1"/>
</dbReference>
<gene>
    <name evidence="9" type="ORF">A7X95_05950</name>
    <name evidence="8" type="ORF">T478_0176</name>
</gene>
<proteinExistence type="inferred from homology"/>
<feature type="domain" description="GHMP kinase N-terminal" evidence="6">
    <location>
        <begin position="83"/>
        <end position="161"/>
    </location>
</feature>
<keyword evidence="11" id="KW-1185">Reference proteome</keyword>
<dbReference type="InterPro" id="IPR001174">
    <property type="entry name" value="HddA/FKP"/>
</dbReference>
<dbReference type="InterPro" id="IPR052203">
    <property type="entry name" value="GHMP_Kinase-Related"/>
</dbReference>
<dbReference type="Pfam" id="PF00288">
    <property type="entry name" value="GHMP_kinases_N"/>
    <property type="match status" value="1"/>
</dbReference>
<dbReference type="GO" id="GO:0050201">
    <property type="term" value="F:fucokinase activity"/>
    <property type="evidence" value="ECO:0007669"/>
    <property type="project" value="TreeGrafter"/>
</dbReference>
<evidence type="ECO:0000256" key="5">
    <source>
        <dbReference type="ARBA" id="ARBA00038121"/>
    </source>
</evidence>
<evidence type="ECO:0000256" key="3">
    <source>
        <dbReference type="ARBA" id="ARBA00022777"/>
    </source>
</evidence>
<dbReference type="PIRSF" id="PIRSF036406">
    <property type="entry name" value="Hept_kin"/>
    <property type="match status" value="1"/>
</dbReference>
<comment type="similarity">
    <text evidence="5">Belongs to the GHMP kinase family.</text>
</comment>
<keyword evidence="4" id="KW-0067">ATP-binding</keyword>
<reference evidence="9" key="3">
    <citation type="submission" date="2016-05" db="EMBL/GenBank/DDBJ databases">
        <authorList>
            <person name="Lavstsen T."/>
            <person name="Jespersen J.S."/>
        </authorList>
    </citation>
    <scope>NUCLEOTIDE SEQUENCE [LARGE SCALE GENOMIC DNA]</scope>
    <source>
        <strain evidence="9">U25</strain>
    </source>
</reference>
<dbReference type="InterPro" id="IPR014606">
    <property type="entry name" value="Heptose_7-P_kinase"/>
</dbReference>
<dbReference type="Gene3D" id="3.30.230.120">
    <property type="match status" value="1"/>
</dbReference>
<organism evidence="8 10">
    <name type="scientific">Candidatus Nitrosopelagicus brevis</name>
    <dbReference type="NCBI Taxonomy" id="1410606"/>
    <lineage>
        <taxon>Archaea</taxon>
        <taxon>Nitrososphaerota</taxon>
    </lineage>
</organism>
<dbReference type="InterPro" id="IPR013750">
    <property type="entry name" value="GHMP_kinase_C_dom"/>
</dbReference>
<dbReference type="SUPFAM" id="SSF54211">
    <property type="entry name" value="Ribosomal protein S5 domain 2-like"/>
    <property type="match status" value="1"/>
</dbReference>
<name>A0A0A7UZJ2_9ARCH</name>
<dbReference type="PRINTS" id="PR00960">
    <property type="entry name" value="LMBPPROTEIN"/>
</dbReference>
<evidence type="ECO:0000313" key="8">
    <source>
        <dbReference type="EMBL" id="AJA92199.1"/>
    </source>
</evidence>
<dbReference type="OrthoDB" id="116110at2157"/>
<dbReference type="HOGENOM" id="CLU_048558_1_0_2"/>
<protein>
    <submittedName>
        <fullName evidence="8">GHMP kinase C-terminal domain protein</fullName>
    </submittedName>
</protein>
<dbReference type="EMBL" id="LXWN01000002">
    <property type="protein sequence ID" value="PTL87432.1"/>
    <property type="molecule type" value="Genomic_DNA"/>
</dbReference>
<dbReference type="Proteomes" id="UP000241022">
    <property type="component" value="Unassembled WGS sequence"/>
</dbReference>
<keyword evidence="3 8" id="KW-0418">Kinase</keyword>
<sequence length="336" mass="37399">MLIGRAPLRISFSGGGTDFEDYHNSHTGYSICTSINLYTYVIAKKRNDNLLQGFSPDFASHLSPSSYKKVKPLWGHEIPLACLKELKFKEGLDIFICTDVSAGSGLGSSSSLATNIVNVISTMKNKKWSKNKIAMLAYKISTSNLKWNIGKQDEFASAFGGINLYKYTKNKVTVTPVKLNKSTRNEIEKNSLLFFIGNRKPSYDILSEQLKNINKNKSETINALHKVKELTLEMYTALRKNDLNLFQDILKQSWIEKKKYASGITNPKIDAIIKKGFSLGAGAMKVTGAGGGGHLYMYAEKSKHKRIIRNMSKIGIQNIDFTFTKDGAKVVDVGDI</sequence>
<evidence type="ECO:0000256" key="1">
    <source>
        <dbReference type="ARBA" id="ARBA00022679"/>
    </source>
</evidence>
<reference evidence="8 10" key="1">
    <citation type="journal article" date="2015" name="Proc. Natl. Acad. Sci. U.S.A.">
        <title>Genomic and proteomic characterization of "Candidatus Nitrosopelagicus brevis": An ammonia-oxidizing archaeon from the open ocean.</title>
        <authorList>
            <person name="Santoro A.E."/>
            <person name="Dupont C.L."/>
            <person name="Richter R.A."/>
            <person name="Craig M.T."/>
            <person name="Carini P."/>
            <person name="McIlvin M.R."/>
            <person name="Yang Y."/>
            <person name="Orsi W.D."/>
            <person name="Moran D.M."/>
            <person name="Saito M.A."/>
        </authorList>
    </citation>
    <scope>NUCLEOTIDE SEQUENCE [LARGE SCALE GENOMIC DNA]</scope>
    <source>
        <strain evidence="8">CN25</strain>
        <strain evidence="10">V2</strain>
    </source>
</reference>
<dbReference type="AlphaFoldDB" id="A0A0A7UZJ2"/>
<evidence type="ECO:0000313" key="10">
    <source>
        <dbReference type="Proteomes" id="UP000030944"/>
    </source>
</evidence>
<feature type="domain" description="GHMP kinase C-terminal" evidence="7">
    <location>
        <begin position="234"/>
        <end position="314"/>
    </location>
</feature>
<accession>A0A0A7UZJ2</accession>
<dbReference type="GO" id="GO:0005524">
    <property type="term" value="F:ATP binding"/>
    <property type="evidence" value="ECO:0007669"/>
    <property type="project" value="UniProtKB-KW"/>
</dbReference>
<dbReference type="InterPro" id="IPR020568">
    <property type="entry name" value="Ribosomal_Su5_D2-typ_SF"/>
</dbReference>
<evidence type="ECO:0000313" key="9">
    <source>
        <dbReference type="EMBL" id="PTL87432.1"/>
    </source>
</evidence>
<evidence type="ECO:0000259" key="6">
    <source>
        <dbReference type="Pfam" id="PF00288"/>
    </source>
</evidence>
<dbReference type="Proteomes" id="UP000030944">
    <property type="component" value="Chromosome"/>
</dbReference>
<evidence type="ECO:0000259" key="7">
    <source>
        <dbReference type="Pfam" id="PF08544"/>
    </source>
</evidence>
<evidence type="ECO:0000256" key="4">
    <source>
        <dbReference type="ARBA" id="ARBA00022840"/>
    </source>
</evidence>
<dbReference type="GeneID" id="24816075"/>